<dbReference type="Proteomes" id="UP001195483">
    <property type="component" value="Unassembled WGS sequence"/>
</dbReference>
<reference evidence="3" key="1">
    <citation type="journal article" date="2021" name="Genome Biol. Evol.">
        <title>A High-Quality Reference Genome for a Parasitic Bivalve with Doubly Uniparental Inheritance (Bivalvia: Unionida).</title>
        <authorList>
            <person name="Smith C.H."/>
        </authorList>
    </citation>
    <scope>NUCLEOTIDE SEQUENCE</scope>
    <source>
        <strain evidence="3">CHS0354</strain>
    </source>
</reference>
<name>A0AAE0S9J0_9BIVA</name>
<reference evidence="3" key="2">
    <citation type="journal article" date="2021" name="Genome Biol. Evol.">
        <title>Developing a high-quality reference genome for a parasitic bivalve with doubly uniparental inheritance (Bivalvia: Unionida).</title>
        <authorList>
            <person name="Smith C.H."/>
        </authorList>
    </citation>
    <scope>NUCLEOTIDE SEQUENCE</scope>
    <source>
        <strain evidence="3">CHS0354</strain>
        <tissue evidence="3">Mantle</tissue>
    </source>
</reference>
<gene>
    <name evidence="3" type="ORF">CHS0354_011286</name>
</gene>
<evidence type="ECO:0000259" key="2">
    <source>
        <dbReference type="PROSITE" id="PS51900"/>
    </source>
</evidence>
<feature type="compositionally biased region" description="Basic and acidic residues" evidence="1">
    <location>
        <begin position="558"/>
        <end position="578"/>
    </location>
</feature>
<comment type="caution">
    <text evidence="3">The sequence shown here is derived from an EMBL/GenBank/DDBJ whole genome shotgun (WGS) entry which is preliminary data.</text>
</comment>
<evidence type="ECO:0000256" key="1">
    <source>
        <dbReference type="SAM" id="MobiDB-lite"/>
    </source>
</evidence>
<dbReference type="AlphaFoldDB" id="A0AAE0S9J0"/>
<accession>A0AAE0S9J0</accession>
<feature type="domain" description="Core-binding (CB)" evidence="2">
    <location>
        <begin position="769"/>
        <end position="854"/>
    </location>
</feature>
<dbReference type="PROSITE" id="PS51900">
    <property type="entry name" value="CB"/>
    <property type="match status" value="1"/>
</dbReference>
<proteinExistence type="predicted"/>
<evidence type="ECO:0000313" key="3">
    <source>
        <dbReference type="EMBL" id="KAK3587305.1"/>
    </source>
</evidence>
<dbReference type="EMBL" id="JAEAOA010000698">
    <property type="protein sequence ID" value="KAK3587305.1"/>
    <property type="molecule type" value="Genomic_DNA"/>
</dbReference>
<keyword evidence="4" id="KW-1185">Reference proteome</keyword>
<organism evidence="3 4">
    <name type="scientific">Potamilus streckersoni</name>
    <dbReference type="NCBI Taxonomy" id="2493646"/>
    <lineage>
        <taxon>Eukaryota</taxon>
        <taxon>Metazoa</taxon>
        <taxon>Spiralia</taxon>
        <taxon>Lophotrochozoa</taxon>
        <taxon>Mollusca</taxon>
        <taxon>Bivalvia</taxon>
        <taxon>Autobranchia</taxon>
        <taxon>Heteroconchia</taxon>
        <taxon>Palaeoheterodonta</taxon>
        <taxon>Unionida</taxon>
        <taxon>Unionoidea</taxon>
        <taxon>Unionidae</taxon>
        <taxon>Ambleminae</taxon>
        <taxon>Lampsilini</taxon>
        <taxon>Potamilus</taxon>
    </lineage>
</organism>
<evidence type="ECO:0000313" key="4">
    <source>
        <dbReference type="Proteomes" id="UP001195483"/>
    </source>
</evidence>
<reference evidence="3" key="3">
    <citation type="submission" date="2023-05" db="EMBL/GenBank/DDBJ databases">
        <authorList>
            <person name="Smith C.H."/>
        </authorList>
    </citation>
    <scope>NUCLEOTIDE SEQUENCE</scope>
    <source>
        <strain evidence="3">CHS0354</strain>
        <tissue evidence="3">Mantle</tissue>
    </source>
</reference>
<dbReference type="PANTHER" id="PTHR47306:SF2">
    <property type="entry name" value="CORE-BINDING (CB) DOMAIN-CONTAINING PROTEIN"/>
    <property type="match status" value="1"/>
</dbReference>
<dbReference type="InterPro" id="IPR044068">
    <property type="entry name" value="CB"/>
</dbReference>
<dbReference type="PANTHER" id="PTHR47306">
    <property type="entry name" value="SI:CH211-178J18.4-RELATED"/>
    <property type="match status" value="1"/>
</dbReference>
<feature type="region of interest" description="Disordered" evidence="1">
    <location>
        <begin position="558"/>
        <end position="606"/>
    </location>
</feature>
<protein>
    <recommendedName>
        <fullName evidence="2">Core-binding (CB) domain-containing protein</fullName>
    </recommendedName>
</protein>
<sequence length="1108" mass="128359">MQKNLLRLKWISSLRCVDLYGLASFLYFETPSAQSEVQMALDASTIQMQRISRNFVVSIDDFKQMGGTKNLAKRLQERGFVFSCNSELKTNVGKLNTGMRDKVSTFEHDKRFMCDRNVLQKVLGGTTVTEKQTKICVQLSTRDSTTFEEARYVEHCGEASHSVEMQKVIPTKQNLNVLKQDNIQARDEKGDYYTSTRNLSENDAIILSIDSSDPDDTMLKQSNVTGENIEENNLGPLQEDICVDNICIKSLQNLTIKFKDGHHTELIKQEAERRNTSPVETNDMEKLKITSMSKNGRHFKRYRMGSEGNITGAHEDLACLNDDIHMGNREVEDEIIEGNSQKDIEELVPIDKIATTDIDLCSTKPILNRTRTCEYTVNLKSKADFGTWNPRSKIKKCMKDEICQIGQRKGKGQNEIAWTSEPTNKNVSLHVNRSVGTKPVLHCGSSRQDRKCKTSNSSALKPKRRTDICSDQSQEDDLVFLKMELKEPVVVVEKLDHLLVSDEVRCKRKRIKLEPMEGDDKIHSQQLQTHSIQFERELVKDTSYKKFGRRKTTDKWLEEIKGQEDMPHEKQLDSRQEDFGGDGPKQMNNTPKPLEQTRRRGHKKQFNLHQQADLPTLNIPHHNDNEEVVFLGMKLNDPFIVLGDTGKNTNYIRDHKYQQKKIKLESALENTARGTIQFDPPSHTVEQFETSSNKYGKCNDRTKEGEKQNHCLKATINGMSSERPVCMQKCKNLGEALIPNAAQGVEYKANFSCLTRKRMSQKGLYKLHNVNEGVLKDFYIYLLKERGNRTAHCAQITRSVSKILFYFNPHKLDISTLTNKTKLVHFYQELKAILKASSITIFIKSLYVFIEFLETMTNRTEHLNVNSVKTTLKNLKHLNTRCVQKEMAHRHFNMTFKKYPNLTDLGHQLKFSKRLMTQEIEKAKQKHQFSICKLNIYFYMVFAFKHFQRKCVFENLTTEEWNERFRHTTDMEETYVILAIKNHKTLSSQLAMIALSEEEEEQMKQYLNFVRPKTPKKEFFLTSTGNKIRDASHLLTCYQKMYKLPRITGTQARRILETNTWNIKENERRSICDYLCHSTRVAEKYYRLKTPQSCVYARKVVQRLINAA</sequence>